<dbReference type="GO" id="GO:0042802">
    <property type="term" value="F:identical protein binding"/>
    <property type="evidence" value="ECO:0007669"/>
    <property type="project" value="TreeGrafter"/>
</dbReference>
<dbReference type="GO" id="GO:0006046">
    <property type="term" value="P:N-acetylglucosamine catabolic process"/>
    <property type="evidence" value="ECO:0007669"/>
    <property type="project" value="UniProtKB-UniRule"/>
</dbReference>
<dbReference type="InterPro" id="IPR006148">
    <property type="entry name" value="Glc/Gal-6P_isomerase"/>
</dbReference>
<gene>
    <name evidence="5" type="primary">nagB</name>
    <name evidence="5" type="ORF">H9942_09665</name>
</gene>
<dbReference type="EMBL" id="DWXZ01000208">
    <property type="protein sequence ID" value="HJB38314.1"/>
    <property type="molecule type" value="Genomic_DNA"/>
</dbReference>
<dbReference type="InterPro" id="IPR004547">
    <property type="entry name" value="Glucosamine6P_isomerase"/>
</dbReference>
<evidence type="ECO:0000259" key="4">
    <source>
        <dbReference type="Pfam" id="PF01182"/>
    </source>
</evidence>
<dbReference type="Gene3D" id="3.40.50.1360">
    <property type="match status" value="1"/>
</dbReference>
<feature type="domain" description="Glucosamine/galactosamine-6-phosphate isomerase" evidence="4">
    <location>
        <begin position="26"/>
        <end position="227"/>
    </location>
</feature>
<accession>A0A9D2S010</accession>
<evidence type="ECO:0000256" key="1">
    <source>
        <dbReference type="ARBA" id="ARBA00022801"/>
    </source>
</evidence>
<protein>
    <recommendedName>
        <fullName evidence="3">Glucosamine-6-phosphate deaminase</fullName>
        <ecNumber evidence="3">3.5.99.6</ecNumber>
    </recommendedName>
</protein>
<dbReference type="GO" id="GO:0006043">
    <property type="term" value="P:glucosamine catabolic process"/>
    <property type="evidence" value="ECO:0007669"/>
    <property type="project" value="TreeGrafter"/>
</dbReference>
<dbReference type="InterPro" id="IPR037171">
    <property type="entry name" value="NagB/RpiA_transferase-like"/>
</dbReference>
<organism evidence="5 6">
    <name type="scientific">Candidatus Acutalibacter ornithocaccae</name>
    <dbReference type="NCBI Taxonomy" id="2838416"/>
    <lineage>
        <taxon>Bacteria</taxon>
        <taxon>Bacillati</taxon>
        <taxon>Bacillota</taxon>
        <taxon>Clostridia</taxon>
        <taxon>Eubacteriales</taxon>
        <taxon>Acutalibacteraceae</taxon>
        <taxon>Acutalibacter</taxon>
    </lineage>
</organism>
<sequence>MRILEAKNYEEMSALAAGVIGAQVLLQPRCVLGLATGSSPIGTYEKLVEAHRAGRLDFSQVRTVNLDEYCGLSGDNPQSYRYFMEKHLFSQVNLPQGSTHLPNGAAPDMEAEARRYEALVESLGYADLQLLGIGHNGHIGFNEPCESFPAAVHPVALTESTIQANSRLFDRVEDVPTRAITMGIGTILKARRILLIAGADKREIVEKALTGPVTPWVPASVLQLHRDVTVITCGE</sequence>
<dbReference type="PANTHER" id="PTHR11280:SF5">
    <property type="entry name" value="GLUCOSAMINE-6-PHOSPHATE ISOMERASE"/>
    <property type="match status" value="1"/>
</dbReference>
<evidence type="ECO:0000313" key="6">
    <source>
        <dbReference type="Proteomes" id="UP000824214"/>
    </source>
</evidence>
<name>A0A9D2S010_9FIRM</name>
<dbReference type="SUPFAM" id="SSF100950">
    <property type="entry name" value="NagB/RpiA/CoA transferase-like"/>
    <property type="match status" value="1"/>
</dbReference>
<dbReference type="Proteomes" id="UP000824214">
    <property type="component" value="Unassembled WGS sequence"/>
</dbReference>
<dbReference type="CDD" id="cd01399">
    <property type="entry name" value="GlcN6P_deaminase"/>
    <property type="match status" value="1"/>
</dbReference>
<dbReference type="GO" id="GO:0019262">
    <property type="term" value="P:N-acetylneuraminate catabolic process"/>
    <property type="evidence" value="ECO:0007669"/>
    <property type="project" value="TreeGrafter"/>
</dbReference>
<reference evidence="5" key="2">
    <citation type="submission" date="2021-04" db="EMBL/GenBank/DDBJ databases">
        <authorList>
            <person name="Gilroy R."/>
        </authorList>
    </citation>
    <scope>NUCLEOTIDE SEQUENCE</scope>
    <source>
        <strain evidence="5">ChiBcolR8-3208</strain>
    </source>
</reference>
<dbReference type="EC" id="3.5.99.6" evidence="3"/>
<dbReference type="AlphaFoldDB" id="A0A9D2S010"/>
<dbReference type="GO" id="GO:0005737">
    <property type="term" value="C:cytoplasm"/>
    <property type="evidence" value="ECO:0007669"/>
    <property type="project" value="TreeGrafter"/>
</dbReference>
<dbReference type="PANTHER" id="PTHR11280">
    <property type="entry name" value="GLUCOSAMINE-6-PHOSPHATE ISOMERASE"/>
    <property type="match status" value="1"/>
</dbReference>
<dbReference type="Pfam" id="PF01182">
    <property type="entry name" value="Glucosamine_iso"/>
    <property type="match status" value="1"/>
</dbReference>
<dbReference type="NCBIfam" id="TIGR00502">
    <property type="entry name" value="nagB"/>
    <property type="match status" value="1"/>
</dbReference>
<dbReference type="GO" id="GO:0004342">
    <property type="term" value="F:glucosamine-6-phosphate deaminase activity"/>
    <property type="evidence" value="ECO:0007669"/>
    <property type="project" value="UniProtKB-UniRule"/>
</dbReference>
<evidence type="ECO:0000313" key="5">
    <source>
        <dbReference type="EMBL" id="HJB38314.1"/>
    </source>
</evidence>
<keyword evidence="2" id="KW-0119">Carbohydrate metabolism</keyword>
<comment type="caution">
    <text evidence="5">The sequence shown here is derived from an EMBL/GenBank/DDBJ whole genome shotgun (WGS) entry which is preliminary data.</text>
</comment>
<dbReference type="GO" id="GO:0005975">
    <property type="term" value="P:carbohydrate metabolic process"/>
    <property type="evidence" value="ECO:0007669"/>
    <property type="project" value="InterPro"/>
</dbReference>
<evidence type="ECO:0000256" key="3">
    <source>
        <dbReference type="NCBIfam" id="TIGR00502"/>
    </source>
</evidence>
<proteinExistence type="predicted"/>
<reference evidence="5" key="1">
    <citation type="journal article" date="2021" name="PeerJ">
        <title>Extensive microbial diversity within the chicken gut microbiome revealed by metagenomics and culture.</title>
        <authorList>
            <person name="Gilroy R."/>
            <person name="Ravi A."/>
            <person name="Getino M."/>
            <person name="Pursley I."/>
            <person name="Horton D.L."/>
            <person name="Alikhan N.F."/>
            <person name="Baker D."/>
            <person name="Gharbi K."/>
            <person name="Hall N."/>
            <person name="Watson M."/>
            <person name="Adriaenssens E.M."/>
            <person name="Foster-Nyarko E."/>
            <person name="Jarju S."/>
            <person name="Secka A."/>
            <person name="Antonio M."/>
            <person name="Oren A."/>
            <person name="Chaudhuri R.R."/>
            <person name="La Ragione R."/>
            <person name="Hildebrand F."/>
            <person name="Pallen M.J."/>
        </authorList>
    </citation>
    <scope>NUCLEOTIDE SEQUENCE</scope>
    <source>
        <strain evidence="5">ChiBcolR8-3208</strain>
    </source>
</reference>
<evidence type="ECO:0000256" key="2">
    <source>
        <dbReference type="ARBA" id="ARBA00023277"/>
    </source>
</evidence>
<keyword evidence="1 5" id="KW-0378">Hydrolase</keyword>